<protein>
    <submittedName>
        <fullName evidence="3">Alpha/beta hydrolase</fullName>
    </submittedName>
</protein>
<dbReference type="AlphaFoldDB" id="A0A931MTE7"/>
<evidence type="ECO:0000313" key="4">
    <source>
        <dbReference type="Proteomes" id="UP000614490"/>
    </source>
</evidence>
<name>A0A931MTE7_9BACI</name>
<dbReference type="EMBL" id="JADZSC010000001">
    <property type="protein sequence ID" value="MBH0228672.1"/>
    <property type="molecule type" value="Genomic_DNA"/>
</dbReference>
<dbReference type="GO" id="GO:0016787">
    <property type="term" value="F:hydrolase activity"/>
    <property type="evidence" value="ECO:0007669"/>
    <property type="project" value="UniProtKB-KW"/>
</dbReference>
<dbReference type="GO" id="GO:0016020">
    <property type="term" value="C:membrane"/>
    <property type="evidence" value="ECO:0007669"/>
    <property type="project" value="TreeGrafter"/>
</dbReference>
<evidence type="ECO:0000256" key="1">
    <source>
        <dbReference type="ARBA" id="ARBA00022801"/>
    </source>
</evidence>
<keyword evidence="1 3" id="KW-0378">Hydrolase</keyword>
<accession>A0A931MTE7</accession>
<dbReference type="Proteomes" id="UP000614490">
    <property type="component" value="Unassembled WGS sequence"/>
</dbReference>
<dbReference type="PANTHER" id="PTHR43798">
    <property type="entry name" value="MONOACYLGLYCEROL LIPASE"/>
    <property type="match status" value="1"/>
</dbReference>
<dbReference type="Gene3D" id="3.40.50.1820">
    <property type="entry name" value="alpha/beta hydrolase"/>
    <property type="match status" value="1"/>
</dbReference>
<organism evidence="3 4">
    <name type="scientific">Halobacillus yeomjeoni</name>
    <dbReference type="NCBI Taxonomy" id="311194"/>
    <lineage>
        <taxon>Bacteria</taxon>
        <taxon>Bacillati</taxon>
        <taxon>Bacillota</taxon>
        <taxon>Bacilli</taxon>
        <taxon>Bacillales</taxon>
        <taxon>Bacillaceae</taxon>
        <taxon>Halobacillus</taxon>
    </lineage>
</organism>
<reference evidence="3 4" key="1">
    <citation type="journal article" date="2005" name="Int. J. Syst. Evol. Microbiol.">
        <title>Halobacillus yeomjeoni sp. nov., isolated from a marine solar saltern in Korea.</title>
        <authorList>
            <person name="Yoon J.H."/>
            <person name="Kang S.J."/>
            <person name="Lee C.H."/>
            <person name="Oh H.W."/>
            <person name="Oh T.K."/>
        </authorList>
    </citation>
    <scope>NUCLEOTIDE SEQUENCE [LARGE SCALE GENOMIC DNA]</scope>
    <source>
        <strain evidence="3 4">KCTC 3957</strain>
    </source>
</reference>
<dbReference type="InterPro" id="IPR000073">
    <property type="entry name" value="AB_hydrolase_1"/>
</dbReference>
<dbReference type="SUPFAM" id="SSF53474">
    <property type="entry name" value="alpha/beta-Hydrolases"/>
    <property type="match status" value="1"/>
</dbReference>
<gene>
    <name evidence="3" type="ORF">H0267_00485</name>
</gene>
<sequence length="272" mass="30674">MTTTLLDTSKGIVEFSYRGVGPAVLLIKGGHSTRETEFSHSSLIYEGFSLLTVSRPGYDYTERSTGKTPVEFADTIIEVLDHLNIERVNVIAISTAGPTGLALAAFYPERVSKLIMEAAETTGRMDEEGNKLLYTPTERILLSSLRQLLKLFPDVAMKHLLNKWTTEDAEDYLEKLSPNDRRFIYDLLDTSRSGKGILPKGEQTDFDIGHLETPVLGMYSQKDKKVQYTHALLLKSLVPDCEIFEVDADSHLIWIGKDARQVWDKRLEFLTQ</sequence>
<dbReference type="PANTHER" id="PTHR43798:SF31">
    <property type="entry name" value="AB HYDROLASE SUPERFAMILY PROTEIN YCLE"/>
    <property type="match status" value="1"/>
</dbReference>
<dbReference type="InterPro" id="IPR029058">
    <property type="entry name" value="AB_hydrolase_fold"/>
</dbReference>
<evidence type="ECO:0000313" key="3">
    <source>
        <dbReference type="EMBL" id="MBH0228672.1"/>
    </source>
</evidence>
<proteinExistence type="predicted"/>
<keyword evidence="4" id="KW-1185">Reference proteome</keyword>
<evidence type="ECO:0000259" key="2">
    <source>
        <dbReference type="Pfam" id="PF00561"/>
    </source>
</evidence>
<comment type="caution">
    <text evidence="3">The sequence shown here is derived from an EMBL/GenBank/DDBJ whole genome shotgun (WGS) entry which is preliminary data.</text>
</comment>
<feature type="domain" description="AB hydrolase-1" evidence="2">
    <location>
        <begin position="23"/>
        <end position="247"/>
    </location>
</feature>
<dbReference type="InterPro" id="IPR050266">
    <property type="entry name" value="AB_hydrolase_sf"/>
</dbReference>
<dbReference type="Pfam" id="PF00561">
    <property type="entry name" value="Abhydrolase_1"/>
    <property type="match status" value="1"/>
</dbReference>